<dbReference type="Pfam" id="PF10983">
    <property type="entry name" value="DUF2793"/>
    <property type="match status" value="1"/>
</dbReference>
<name>A0ABV2L6P1_9HYPH</name>
<feature type="domain" description="Peptidase S74" evidence="1">
    <location>
        <begin position="479"/>
        <end position="622"/>
    </location>
</feature>
<dbReference type="CDD" id="cd10144">
    <property type="entry name" value="Peptidase_S74_CIMCD"/>
    <property type="match status" value="1"/>
</dbReference>
<protein>
    <recommendedName>
        <fullName evidence="1">Peptidase S74 domain-containing protein</fullName>
    </recommendedName>
</protein>
<sequence>MSETTPRLALPLIAAGQAQKHVTHNEALTELDALVHLACLDKDRASPPPSPAAGDRYLVLASEPTGAWAGLSGQVVRFQDGVWIGAVPRAGWLAWIADEGLLYVHSGSAWIALGSTIAALQNLARVGLGTTADAGNPFAAKLNKALWTALTTGEGGSGDLRYTLNKQAAANVLSLLFQSGFSGRAELGLTGDDDLSLKVSADGSSFREALRVNRVTGALTVMAGTAAAPALAAAGDPDTGTFSPGADRWAVATAGTERLRVDGAGNLGLGTTTPRTRLDTGLGTLSGAASDYLKAQETMTGGGTITWAGPGGRVRWTNRFLCIPVGQETAIEGHVEVNFPTGGIPAEQVYNGVARPANAEGIVLNAWEGLWAVHTPGGGKSAVTLRITSFGANFQTPSNWLLVACVNGEESSLKLGIGVILAAGTAYTAGIGTIRSLATSGPATFGGVIAHGTDNAFSFGTATQRATVVYAATGSINTSDAREKTPVAPLTDAELAAATALAREVGTFRFLDAVVAKGDGARRHVGLTVQRAIAVLAAHGLDPFALGFICHDAWEGRGPTPAIAAREAEYGADGMPTGPAIPAQPASPGIPAGERYGFRTDELLLFLARGFDVRLGALEAKTS</sequence>
<dbReference type="PROSITE" id="PS51688">
    <property type="entry name" value="ICA"/>
    <property type="match status" value="1"/>
</dbReference>
<organism evidence="2 3">
    <name type="scientific">Methylobacterium goesingense</name>
    <dbReference type="NCBI Taxonomy" id="243690"/>
    <lineage>
        <taxon>Bacteria</taxon>
        <taxon>Pseudomonadati</taxon>
        <taxon>Pseudomonadota</taxon>
        <taxon>Alphaproteobacteria</taxon>
        <taxon>Hyphomicrobiales</taxon>
        <taxon>Methylobacteriaceae</taxon>
        <taxon>Methylobacterium</taxon>
    </lineage>
</organism>
<comment type="caution">
    <text evidence="2">The sequence shown here is derived from an EMBL/GenBank/DDBJ whole genome shotgun (WGS) entry which is preliminary data.</text>
</comment>
<dbReference type="InterPro" id="IPR021251">
    <property type="entry name" value="DUF2793"/>
</dbReference>
<dbReference type="InterPro" id="IPR030392">
    <property type="entry name" value="S74_ICA"/>
</dbReference>
<reference evidence="2 3" key="1">
    <citation type="submission" date="2024-06" db="EMBL/GenBank/DDBJ databases">
        <title>Genomic Encyclopedia of Type Strains, Phase IV (KMG-IV): sequencing the most valuable type-strain genomes for metagenomic binning, comparative biology and taxonomic classification.</title>
        <authorList>
            <person name="Goeker M."/>
        </authorList>
    </citation>
    <scope>NUCLEOTIDE SEQUENCE [LARGE SCALE GENOMIC DNA]</scope>
    <source>
        <strain evidence="2 3">DSM 21331</strain>
    </source>
</reference>
<proteinExistence type="predicted"/>
<evidence type="ECO:0000313" key="3">
    <source>
        <dbReference type="Proteomes" id="UP001549145"/>
    </source>
</evidence>
<dbReference type="Pfam" id="PF13884">
    <property type="entry name" value="Peptidase_S74"/>
    <property type="match status" value="1"/>
</dbReference>
<evidence type="ECO:0000259" key="1">
    <source>
        <dbReference type="PROSITE" id="PS51688"/>
    </source>
</evidence>
<gene>
    <name evidence="2" type="ORF">ABID43_003053</name>
</gene>
<evidence type="ECO:0000313" key="2">
    <source>
        <dbReference type="EMBL" id="MET3693503.1"/>
    </source>
</evidence>
<dbReference type="Proteomes" id="UP001549145">
    <property type="component" value="Unassembled WGS sequence"/>
</dbReference>
<dbReference type="InterPro" id="IPR036388">
    <property type="entry name" value="WH-like_DNA-bd_sf"/>
</dbReference>
<dbReference type="EMBL" id="JBEPMM010000008">
    <property type="protein sequence ID" value="MET3693503.1"/>
    <property type="molecule type" value="Genomic_DNA"/>
</dbReference>
<dbReference type="RefSeq" id="WP_354465730.1">
    <property type="nucleotide sequence ID" value="NZ_JBEPMM010000008.1"/>
</dbReference>
<accession>A0ABV2L6P1</accession>
<dbReference type="Gene3D" id="1.10.10.10">
    <property type="entry name" value="Winged helix-like DNA-binding domain superfamily/Winged helix DNA-binding domain"/>
    <property type="match status" value="1"/>
</dbReference>
<keyword evidence="3" id="KW-1185">Reference proteome</keyword>